<feature type="transmembrane region" description="Helical" evidence="1">
    <location>
        <begin position="12"/>
        <end position="31"/>
    </location>
</feature>
<keyword evidence="1" id="KW-0812">Transmembrane</keyword>
<gene>
    <name evidence="2" type="ORF">HMPREF0381_1859</name>
</gene>
<dbReference type="Proteomes" id="UP000003434">
    <property type="component" value="Unassembled WGS sequence"/>
</dbReference>
<dbReference type="AlphaFoldDB" id="E6LPH4"/>
<dbReference type="HOGENOM" id="CLU_124898_0_0_9"/>
<feature type="transmembrane region" description="Helical" evidence="1">
    <location>
        <begin position="160"/>
        <end position="186"/>
    </location>
</feature>
<organism evidence="2 3">
    <name type="scientific">Lachnoanaerobaculum saburreum DSM 3986</name>
    <dbReference type="NCBI Taxonomy" id="887325"/>
    <lineage>
        <taxon>Bacteria</taxon>
        <taxon>Bacillati</taxon>
        <taxon>Bacillota</taxon>
        <taxon>Clostridia</taxon>
        <taxon>Lachnospirales</taxon>
        <taxon>Lachnospiraceae</taxon>
        <taxon>Lachnoanaerobaculum</taxon>
    </lineage>
</organism>
<proteinExistence type="predicted"/>
<dbReference type="eggNOG" id="ENOG5030ZKM">
    <property type="taxonomic scope" value="Bacteria"/>
</dbReference>
<evidence type="ECO:0000256" key="1">
    <source>
        <dbReference type="SAM" id="Phobius"/>
    </source>
</evidence>
<sequence>MEMSWLQSIKDLKYLLFLLVPVGIYLMVIGIKKVTGFAKAKMIYEMPVSLIDGSFSLDEIGKYDIWLCGKKYSVSPIYNLDIKLKNNATGKFVILYPDLFRTTASSFKDARVKLYTFGVESGSYNISLTDRVEERENIINNRGIDYRKFSIQIRENVKGLTIFLGVLGIILGFMAIDVGLVFPLLYKF</sequence>
<evidence type="ECO:0000313" key="3">
    <source>
        <dbReference type="Proteomes" id="UP000003434"/>
    </source>
</evidence>
<accession>E6LPH4</accession>
<keyword evidence="1" id="KW-0472">Membrane</keyword>
<evidence type="ECO:0000313" key="2">
    <source>
        <dbReference type="EMBL" id="EFU76243.1"/>
    </source>
</evidence>
<name>E6LPH4_9FIRM</name>
<reference evidence="2 3" key="1">
    <citation type="submission" date="2010-12" db="EMBL/GenBank/DDBJ databases">
        <authorList>
            <person name="Muzny D."/>
            <person name="Qin X."/>
            <person name="Deng J."/>
            <person name="Jiang H."/>
            <person name="Liu Y."/>
            <person name="Qu J."/>
            <person name="Song X.-Z."/>
            <person name="Zhang L."/>
            <person name="Thornton R."/>
            <person name="Coyle M."/>
            <person name="Francisco L."/>
            <person name="Jackson L."/>
            <person name="Javaid M."/>
            <person name="Korchina V."/>
            <person name="Kovar C."/>
            <person name="Mata R."/>
            <person name="Mathew T."/>
            <person name="Ngo R."/>
            <person name="Nguyen L."/>
            <person name="Nguyen N."/>
            <person name="Okwuonu G."/>
            <person name="Ongeri F."/>
            <person name="Pham C."/>
            <person name="Simmons D."/>
            <person name="Wilczek-Boney K."/>
            <person name="Hale W."/>
            <person name="Jakkamsetti A."/>
            <person name="Pham P."/>
            <person name="Ruth R."/>
            <person name="San Lucas F."/>
            <person name="Warren J."/>
            <person name="Zhang J."/>
            <person name="Zhao Z."/>
            <person name="Zhou C."/>
            <person name="Zhu D."/>
            <person name="Lee S."/>
            <person name="Bess C."/>
            <person name="Blankenburg K."/>
            <person name="Forbes L."/>
            <person name="Fu Q."/>
            <person name="Gubbala S."/>
            <person name="Hirani K."/>
            <person name="Jayaseelan J.C."/>
            <person name="Lara F."/>
            <person name="Munidasa M."/>
            <person name="Palculict T."/>
            <person name="Patil S."/>
            <person name="Pu L.-L."/>
            <person name="Saada N."/>
            <person name="Tang L."/>
            <person name="Weissenberger G."/>
            <person name="Zhu Y."/>
            <person name="Hemphill L."/>
            <person name="Shang Y."/>
            <person name="Youmans B."/>
            <person name="Ayvaz T."/>
            <person name="Ross M."/>
            <person name="Santibanez J."/>
            <person name="Aqrawi P."/>
            <person name="Gross S."/>
            <person name="Joshi V."/>
            <person name="Fowler G."/>
            <person name="Nazareth L."/>
            <person name="Reid J."/>
            <person name="Worley K."/>
            <person name="Petrosino J."/>
            <person name="Highlander S."/>
            <person name="Gibbs R."/>
        </authorList>
    </citation>
    <scope>NUCLEOTIDE SEQUENCE [LARGE SCALE GENOMIC DNA]</scope>
    <source>
        <strain evidence="2 3">DSM 3986</strain>
    </source>
</reference>
<dbReference type="EMBL" id="AEPW01000077">
    <property type="protein sequence ID" value="EFU76243.1"/>
    <property type="molecule type" value="Genomic_DNA"/>
</dbReference>
<keyword evidence="1" id="KW-1133">Transmembrane helix</keyword>
<comment type="caution">
    <text evidence="2">The sequence shown here is derived from an EMBL/GenBank/DDBJ whole genome shotgun (WGS) entry which is preliminary data.</text>
</comment>
<protein>
    <submittedName>
        <fullName evidence="2">Uncharacterized protein</fullName>
    </submittedName>
</protein>